<sequence>MKALNNNTHPLESLLQQHCPNGVEFKELGELGEFSNTGVDKKKNEKEKEVILLNFIDVMKNHYIDEKIPTMIVTASDNKIKQCTCEKGDIFITPSSETIDEIGFASVITKTLSNTCYSYHIMRYRLFEKQITTSFFIRYLFESEIIRQQIRKYATGLTRFGLKKTKWEQIKIPLPPLEIQQKIVDILDAFTELQAELQAELHARRKQYEYYRNKLLSFEELQRRTDMLNGGGLKLVTLGEIGTFTRGNGLTKSDFVEVGVPCIHYGQIHTHYHNYTHSTTSFVSEEKARKLKKAKCGDLVIAGVSEDKDCVCKAVVYLGKQEACVSGDTFIFSHSQNPKFIGYMFQTENFNTFKHKYAQGAKVLRVHNKHLENFQIPLPPLEVQNEIVEILDKFDTLANDLSAGLPAEIEARKKQYEYYRERLLSFIAKD</sequence>
<dbReference type="InterPro" id="IPR051212">
    <property type="entry name" value="Type-I_RE_S_subunit"/>
</dbReference>
<reference evidence="5" key="1">
    <citation type="submission" date="2018-05" db="EMBL/GenBank/DDBJ databases">
        <authorList>
            <consortium name="PulseNet: The National Subtyping Network for Foodborne Disease Surveillance"/>
            <person name="Tarr C.L."/>
            <person name="Trees E."/>
            <person name="Katz L.S."/>
            <person name="Carleton-Romer H.A."/>
            <person name="Stroika S."/>
            <person name="Kucerova Z."/>
            <person name="Roache K.F."/>
            <person name="Sabol A.L."/>
            <person name="Besser J."/>
            <person name="Gerner-Smidt P."/>
        </authorList>
    </citation>
    <scope>NUCLEOTIDE SEQUENCE</scope>
    <source>
        <strain evidence="5">D2813</strain>
    </source>
</reference>
<dbReference type="GO" id="GO:0004519">
    <property type="term" value="F:endonuclease activity"/>
    <property type="evidence" value="ECO:0007669"/>
    <property type="project" value="UniProtKB-KW"/>
</dbReference>
<organism evidence="5">
    <name type="scientific">Campylobacter upsaliensis</name>
    <dbReference type="NCBI Taxonomy" id="28080"/>
    <lineage>
        <taxon>Bacteria</taxon>
        <taxon>Pseudomonadati</taxon>
        <taxon>Campylobacterota</taxon>
        <taxon>Epsilonproteobacteria</taxon>
        <taxon>Campylobacterales</taxon>
        <taxon>Campylobacteraceae</taxon>
        <taxon>Campylobacter</taxon>
    </lineage>
</organism>
<comment type="similarity">
    <text evidence="1">Belongs to the type-I restriction system S methylase family.</text>
</comment>
<evidence type="ECO:0000256" key="3">
    <source>
        <dbReference type="ARBA" id="ARBA00023125"/>
    </source>
</evidence>
<dbReference type="GO" id="GO:0003677">
    <property type="term" value="F:DNA binding"/>
    <property type="evidence" value="ECO:0007669"/>
    <property type="project" value="UniProtKB-KW"/>
</dbReference>
<keyword evidence="5" id="KW-0540">Nuclease</keyword>
<dbReference type="EMBL" id="AACABH010000019">
    <property type="protein sequence ID" value="EAJ7104886.1"/>
    <property type="molecule type" value="Genomic_DNA"/>
</dbReference>
<proteinExistence type="inferred from homology"/>
<dbReference type="Pfam" id="PF01420">
    <property type="entry name" value="Methylase_S"/>
    <property type="match status" value="2"/>
</dbReference>
<name>A0A5L4FRU5_CAMUP</name>
<keyword evidence="2" id="KW-0680">Restriction system</keyword>
<keyword evidence="3" id="KW-0238">DNA-binding</keyword>
<accession>A0A5L4FRU5</accession>
<dbReference type="PANTHER" id="PTHR43140">
    <property type="entry name" value="TYPE-1 RESTRICTION ENZYME ECOKI SPECIFICITY PROTEIN"/>
    <property type="match status" value="1"/>
</dbReference>
<dbReference type="InterPro" id="IPR044946">
    <property type="entry name" value="Restrct_endonuc_typeI_TRD_sf"/>
</dbReference>
<dbReference type="GO" id="GO:0009307">
    <property type="term" value="P:DNA restriction-modification system"/>
    <property type="evidence" value="ECO:0007669"/>
    <property type="project" value="UniProtKB-KW"/>
</dbReference>
<keyword evidence="5" id="KW-0255">Endonuclease</keyword>
<dbReference type="InterPro" id="IPR000055">
    <property type="entry name" value="Restrct_endonuc_typeI_TRD"/>
</dbReference>
<protein>
    <submittedName>
        <fullName evidence="5">Restriction endonuclease subunit S</fullName>
    </submittedName>
</protein>
<feature type="domain" description="Type I restriction modification DNA specificity" evidence="4">
    <location>
        <begin position="20"/>
        <end position="200"/>
    </location>
</feature>
<keyword evidence="5" id="KW-0378">Hydrolase</keyword>
<gene>
    <name evidence="5" type="ORF">YZ54_05180</name>
</gene>
<comment type="caution">
    <text evidence="5">The sequence shown here is derived from an EMBL/GenBank/DDBJ whole genome shotgun (WGS) entry which is preliminary data.</text>
</comment>
<dbReference type="AlphaFoldDB" id="A0A5L4FRU5"/>
<dbReference type="SUPFAM" id="SSF116734">
    <property type="entry name" value="DNA methylase specificity domain"/>
    <property type="match status" value="2"/>
</dbReference>
<evidence type="ECO:0000256" key="2">
    <source>
        <dbReference type="ARBA" id="ARBA00022747"/>
    </source>
</evidence>
<evidence type="ECO:0000256" key="1">
    <source>
        <dbReference type="ARBA" id="ARBA00010923"/>
    </source>
</evidence>
<dbReference type="CDD" id="cd17268">
    <property type="entry name" value="RMtype1_S_Ara36733I_TRD1-CR1_like"/>
    <property type="match status" value="1"/>
</dbReference>
<dbReference type="PANTHER" id="PTHR43140:SF1">
    <property type="entry name" value="TYPE I RESTRICTION ENZYME ECOKI SPECIFICITY SUBUNIT"/>
    <property type="match status" value="1"/>
</dbReference>
<evidence type="ECO:0000259" key="4">
    <source>
        <dbReference type="Pfam" id="PF01420"/>
    </source>
</evidence>
<feature type="domain" description="Type I restriction modification DNA specificity" evidence="4">
    <location>
        <begin position="235"/>
        <end position="411"/>
    </location>
</feature>
<dbReference type="Gene3D" id="3.90.220.20">
    <property type="entry name" value="DNA methylase specificity domains"/>
    <property type="match status" value="2"/>
</dbReference>
<evidence type="ECO:0000313" key="5">
    <source>
        <dbReference type="EMBL" id="EAJ7104886.1"/>
    </source>
</evidence>